<feature type="signal peptide" evidence="1">
    <location>
        <begin position="1"/>
        <end position="24"/>
    </location>
</feature>
<dbReference type="EMBL" id="JAMLDY010000023">
    <property type="protein sequence ID" value="MCP3736287.1"/>
    <property type="molecule type" value="Genomic_DNA"/>
</dbReference>
<organism evidence="2 3">
    <name type="scientific">Sphingomonas liriopis</name>
    <dbReference type="NCBI Taxonomy" id="2949094"/>
    <lineage>
        <taxon>Bacteria</taxon>
        <taxon>Pseudomonadati</taxon>
        <taxon>Pseudomonadota</taxon>
        <taxon>Alphaproteobacteria</taxon>
        <taxon>Sphingomonadales</taxon>
        <taxon>Sphingomonadaceae</taxon>
        <taxon>Sphingomonas</taxon>
    </lineage>
</organism>
<feature type="chain" id="PRO_5040905537" evidence="1">
    <location>
        <begin position="25"/>
        <end position="110"/>
    </location>
</feature>
<comment type="caution">
    <text evidence="2">The sequence shown here is derived from an EMBL/GenBank/DDBJ whole genome shotgun (WGS) entry which is preliminary data.</text>
</comment>
<accession>A0A9X2KRQ1</accession>
<reference evidence="2" key="1">
    <citation type="submission" date="2022-05" db="EMBL/GenBank/DDBJ databases">
        <title>Sphingomonas sp. strain RP10 Genome sequencing and assembly.</title>
        <authorList>
            <person name="Kim I."/>
        </authorList>
    </citation>
    <scope>NUCLEOTIDE SEQUENCE</scope>
    <source>
        <strain evidence="2">RP10</strain>
    </source>
</reference>
<sequence length="110" mass="11127">MKLTHSLRAASILLLVPIATGAVAQGGKPSAAAAVVKTGNGMGTITAIDAKGGTVTIKHGPIPTIGWPAMTMTFRAFPPALLKGLRSGQRVAFTARVKGMAAEVTAISPH</sequence>
<dbReference type="InterPro" id="IPR042230">
    <property type="entry name" value="CusF_sf"/>
</dbReference>
<evidence type="ECO:0000256" key="1">
    <source>
        <dbReference type="SAM" id="SignalP"/>
    </source>
</evidence>
<name>A0A9X2KRQ1_9SPHN</name>
<dbReference type="Proteomes" id="UP001139486">
    <property type="component" value="Unassembled WGS sequence"/>
</dbReference>
<keyword evidence="1" id="KW-0732">Signal</keyword>
<dbReference type="AlphaFoldDB" id="A0A9X2KRQ1"/>
<gene>
    <name evidence="2" type="ORF">M9979_15570</name>
</gene>
<dbReference type="Pfam" id="PF11604">
    <property type="entry name" value="CusF_Ec"/>
    <property type="match status" value="1"/>
</dbReference>
<proteinExistence type="predicted"/>
<evidence type="ECO:0000313" key="3">
    <source>
        <dbReference type="Proteomes" id="UP001139486"/>
    </source>
</evidence>
<dbReference type="Gene3D" id="2.40.50.320">
    <property type="entry name" value="Copper binding periplasmic protein CusF"/>
    <property type="match status" value="1"/>
</dbReference>
<protein>
    <submittedName>
        <fullName evidence="2">Copper-binding protein</fullName>
    </submittedName>
</protein>
<keyword evidence="3" id="KW-1185">Reference proteome</keyword>
<dbReference type="RefSeq" id="WP_254290277.1">
    <property type="nucleotide sequence ID" value="NZ_JAMLDY010000023.1"/>
</dbReference>
<dbReference type="InterPro" id="IPR021647">
    <property type="entry name" value="CusF_Ec"/>
</dbReference>
<evidence type="ECO:0000313" key="2">
    <source>
        <dbReference type="EMBL" id="MCP3736287.1"/>
    </source>
</evidence>